<reference evidence="2" key="1">
    <citation type="journal article" date="1999" name="J. Cancer Res. Clin. Oncol.">
        <title>Genomic studies of the Lucke tumor herpesvirus (RaHV-1).</title>
        <authorList>
            <person name="Davison A.J."/>
            <person name="Sauerbier W."/>
            <person name="Dolan A."/>
            <person name="Addison C."/>
            <person name="McKinnell R.G."/>
        </authorList>
    </citation>
    <scope>NUCLEOTIDE SEQUENCE [LARGE SCALE GENOMIC DNA]</scope>
    <source>
        <strain evidence="2">McKinnell</strain>
    </source>
</reference>
<sequence length="260" mass="29033">MTGDVIRFRTGHCSLVGFPRLLMPHETMAQKCFALNPEDPQSIIITERSSCALCKQSNPYNAHKLARNRPALALTHQRCVSLLDTVTYRYLHTLREHTEVYNGLPRTTRTGFALPEVTHLPGELLEELLAKADDVVWSPKRISVIFEDFADERRAPVETAKRPASPHDAVCDQWKPRKRVRTEPSSSPLELPCTERDAIVQGVQKAVRAEQCDIGAQCAVDRSGARPVFVRAHAAPRDTAAPASPPPGACYTKDRISTWY</sequence>
<evidence type="ECO:0000313" key="1">
    <source>
        <dbReference type="EMBL" id="ABG25780.1"/>
    </source>
</evidence>
<dbReference type="GeneID" id="5141314"/>
<dbReference type="Proteomes" id="UP000011238">
    <property type="component" value="Segment"/>
</dbReference>
<organism evidence="2">
    <name type="scientific">Ranid herpesvirus 1</name>
    <name type="common">Lucke tumor herpesvirus</name>
    <dbReference type="NCBI Taxonomy" id="85655"/>
    <lineage>
        <taxon>Viruses</taxon>
        <taxon>Duplodnaviria</taxon>
        <taxon>Heunggongvirae</taxon>
        <taxon>Peploviricota</taxon>
        <taxon>Herviviricetes</taxon>
        <taxon>Herpesvirales</taxon>
        <taxon>Alloherpesviridae</taxon>
        <taxon>Batravirus</taxon>
        <taxon>Batravirus ranidallo1</taxon>
    </lineage>
</organism>
<name>Q14VP6_9VIRU</name>
<dbReference type="EMBL" id="DQ665917">
    <property type="protein sequence ID" value="ABG25780.1"/>
    <property type="molecule type" value="Genomic_DNA"/>
</dbReference>
<reference evidence="1 2" key="2">
    <citation type="journal article" date="2006" name="J. Gen. Virol.">
        <title>Genome sequences of two frog herpesviruses.</title>
        <authorList>
            <person name="Davison A.J."/>
            <person name="Cunningham C."/>
            <person name="Sauerbier W."/>
            <person name="McKinnell R.G."/>
        </authorList>
    </citation>
    <scope>NUCLEOTIDE SEQUENCE [LARGE SCALE GENOMIC DNA]</scope>
    <source>
        <strain evidence="1 2">McKinnell</strain>
    </source>
</reference>
<dbReference type="KEGG" id="vg:5141314"/>
<protein>
    <submittedName>
        <fullName evidence="1">ORF62</fullName>
    </submittedName>
</protein>
<accession>Q14VP6</accession>
<proteinExistence type="predicted"/>
<evidence type="ECO:0000313" key="2">
    <source>
        <dbReference type="Proteomes" id="UP000011238"/>
    </source>
</evidence>
<dbReference type="RefSeq" id="YP_656717.1">
    <property type="nucleotide sequence ID" value="NC_008211.1"/>
</dbReference>
<keyword evidence="2" id="KW-1185">Reference proteome</keyword>